<dbReference type="InterPro" id="IPR019487">
    <property type="entry name" value="RAM_signalling_pathway_SOG2"/>
</dbReference>
<dbReference type="AlphaFoldDB" id="A0A9W9W4V4"/>
<evidence type="ECO:0000256" key="2">
    <source>
        <dbReference type="ARBA" id="ARBA00022737"/>
    </source>
</evidence>
<dbReference type="RefSeq" id="XP_056490585.1">
    <property type="nucleotide sequence ID" value="XM_056627851.1"/>
</dbReference>
<evidence type="ECO:0000259" key="4">
    <source>
        <dbReference type="Pfam" id="PF23598"/>
    </source>
</evidence>
<protein>
    <recommendedName>
        <fullName evidence="4">Disease resistance R13L4/SHOC-2-like LRR domain-containing protein</fullName>
    </recommendedName>
</protein>
<keyword evidence="2" id="KW-0677">Repeat</keyword>
<dbReference type="Pfam" id="PF10428">
    <property type="entry name" value="SOG2"/>
    <property type="match status" value="1"/>
</dbReference>
<keyword evidence="1" id="KW-0433">Leucine-rich repeat</keyword>
<dbReference type="EMBL" id="JAPZBU010000005">
    <property type="protein sequence ID" value="KAJ5403343.1"/>
    <property type="molecule type" value="Genomic_DNA"/>
</dbReference>
<name>A0A9W9W4V4_9EURO</name>
<dbReference type="InterPro" id="IPR032675">
    <property type="entry name" value="LRR_dom_sf"/>
</dbReference>
<dbReference type="InterPro" id="IPR055414">
    <property type="entry name" value="LRR_R13L4/SHOC2-like"/>
</dbReference>
<feature type="compositionally biased region" description="Basic and acidic residues" evidence="3">
    <location>
        <begin position="1"/>
        <end position="28"/>
    </location>
</feature>
<reference evidence="5" key="2">
    <citation type="journal article" date="2023" name="IMA Fungus">
        <title>Comparative genomic study of the Penicillium genus elucidates a diverse pangenome and 15 lateral gene transfer events.</title>
        <authorList>
            <person name="Petersen C."/>
            <person name="Sorensen T."/>
            <person name="Nielsen M.R."/>
            <person name="Sondergaard T.E."/>
            <person name="Sorensen J.L."/>
            <person name="Fitzpatrick D.A."/>
            <person name="Frisvad J.C."/>
            <person name="Nielsen K.L."/>
        </authorList>
    </citation>
    <scope>NUCLEOTIDE SEQUENCE</scope>
    <source>
        <strain evidence="5">IBT 29677</strain>
    </source>
</reference>
<dbReference type="PANTHER" id="PTHR48051">
    <property type="match status" value="1"/>
</dbReference>
<feature type="domain" description="Disease resistance R13L4/SHOC-2-like LRR" evidence="4">
    <location>
        <begin position="154"/>
        <end position="232"/>
    </location>
</feature>
<feature type="region of interest" description="Disordered" evidence="3">
    <location>
        <begin position="409"/>
        <end position="477"/>
    </location>
</feature>
<evidence type="ECO:0000256" key="3">
    <source>
        <dbReference type="SAM" id="MobiDB-lite"/>
    </source>
</evidence>
<dbReference type="PROSITE" id="PS51450">
    <property type="entry name" value="LRR"/>
    <property type="match status" value="1"/>
</dbReference>
<feature type="region of interest" description="Disordered" evidence="3">
    <location>
        <begin position="1"/>
        <end position="72"/>
    </location>
</feature>
<dbReference type="InterPro" id="IPR003591">
    <property type="entry name" value="Leu-rich_rpt_typical-subtyp"/>
</dbReference>
<dbReference type="PANTHER" id="PTHR48051:SF54">
    <property type="entry name" value="LEUCINE-RICH REPEAT-CONTAINING PROTEIN"/>
    <property type="match status" value="1"/>
</dbReference>
<reference evidence="5" key="1">
    <citation type="submission" date="2022-12" db="EMBL/GenBank/DDBJ databases">
        <authorList>
            <person name="Petersen C."/>
        </authorList>
    </citation>
    <scope>NUCLEOTIDE SEQUENCE</scope>
    <source>
        <strain evidence="5">IBT 29677</strain>
    </source>
</reference>
<dbReference type="GO" id="GO:0005737">
    <property type="term" value="C:cytoplasm"/>
    <property type="evidence" value="ECO:0007669"/>
    <property type="project" value="TreeGrafter"/>
</dbReference>
<accession>A0A9W9W4V4</accession>
<dbReference type="InterPro" id="IPR050216">
    <property type="entry name" value="LRR_domain-containing"/>
</dbReference>
<dbReference type="InterPro" id="IPR001611">
    <property type="entry name" value="Leu-rich_rpt"/>
</dbReference>
<evidence type="ECO:0000313" key="6">
    <source>
        <dbReference type="Proteomes" id="UP001147747"/>
    </source>
</evidence>
<evidence type="ECO:0000256" key="1">
    <source>
        <dbReference type="ARBA" id="ARBA00022614"/>
    </source>
</evidence>
<feature type="compositionally biased region" description="Low complexity" evidence="3">
    <location>
        <begin position="441"/>
        <end position="450"/>
    </location>
</feature>
<dbReference type="SMART" id="SM00369">
    <property type="entry name" value="LRR_TYP"/>
    <property type="match status" value="3"/>
</dbReference>
<comment type="caution">
    <text evidence="5">The sequence shown here is derived from an EMBL/GenBank/DDBJ whole genome shotgun (WGS) entry which is preliminary data.</text>
</comment>
<feature type="region of interest" description="Disordered" evidence="3">
    <location>
        <begin position="617"/>
        <end position="655"/>
    </location>
</feature>
<proteinExistence type="predicted"/>
<feature type="compositionally biased region" description="Low complexity" evidence="3">
    <location>
        <begin position="322"/>
        <end position="332"/>
    </location>
</feature>
<feature type="region of interest" description="Disordered" evidence="3">
    <location>
        <begin position="702"/>
        <end position="726"/>
    </location>
</feature>
<dbReference type="Proteomes" id="UP001147747">
    <property type="component" value="Unassembled WGS sequence"/>
</dbReference>
<dbReference type="GeneID" id="81366831"/>
<evidence type="ECO:0000313" key="5">
    <source>
        <dbReference type="EMBL" id="KAJ5403343.1"/>
    </source>
</evidence>
<gene>
    <name evidence="5" type="ORF">N7509_003214</name>
</gene>
<dbReference type="SUPFAM" id="SSF52058">
    <property type="entry name" value="L domain-like"/>
    <property type="match status" value="1"/>
</dbReference>
<feature type="compositionally biased region" description="Polar residues" evidence="3">
    <location>
        <begin position="710"/>
        <end position="722"/>
    </location>
</feature>
<feature type="region of interest" description="Disordered" evidence="3">
    <location>
        <begin position="281"/>
        <end position="341"/>
    </location>
</feature>
<keyword evidence="6" id="KW-1185">Reference proteome</keyword>
<dbReference type="OrthoDB" id="1394818at2759"/>
<sequence>MTRPEDTVRGLRPNRGEVDDEEGGRKSIDSLVPPPLSYNDGAQRSEGEESRPGTAMGDNSSGSGRQGSGPKMLTHDETIELARRAVESGIQDTKRSLAGSEAVTDVVKPKLTIDLGHSHIVRIPEPVVDIVKEEVERLSLSNNHLFHIPYRFAECSHLRYLNIRANNFREFPKGVYKLPLLEILDLSRNKINTLPDEISKLKSLRVLSIMQNRLDDLPVGLSDMNKLQILKIAGNPLRYPLRRVLEKAETDIASSGMTDNEKEVAVTSDLKLFLKSRQAATTPEPDFGADSSEGSFETPKPIPPKRKLSSRFPVIPSTGDGSSAPSSRSPSISRPPPIPIKSHYRMASGQPYIDQAGNYHIAGLSRPGVNPHAAAERNRSNSEGIIQASFAARSKRMGVITRKNTDLGTLDETKPYRNSHLRGLSHGSVLRARPTAQTPVSGSSSSSPSSPKERRRVRDGWVNRMSSLPEHKGERGSVEPIVESAKGILFAFVQIHSHVSTLINVIRQDDTRRHSLELVFYNASTHVDRLNEALERAETTLRDDPDSSRLATEAVRRECYTCIMAYTHVGTQLRNSSAKIVSNGDSRYVRSLMLMMYGSLVELRNACSSLSVPLRPAQKQLPTPKPVVYEPTKGPAPAERFSRPIVTPTRDSSAPIRRLRSDTTIRHPQLPLGPPIPLNASGHTGIGSPGFATPPFATAYSRSRSSSRSNMINTSVPTSLATPRSGEAFPPIPTLGTFRINPLTGLDEFEEERIFEKIFHQLTSAYSSALQALPLASRQFSRCLEVAKQSRESEGIQILWNNLIRRCRFCLEISEALGGRISSMKVKEPGGGLRNQREFWQLCKTFMQSFVDLVTDLREVRSMQLLPGDIIIILRPVQKASREAGRLIEASPWSYLADMAPTNGPGNLYGPPLQVSQSQHQTSVSTSALAPHPNIYQINAGMSPQSITVPATPLSAALGPAAQATVPSTPASAYSDKFFEGDVFQRADSLLSMPTQTPFFTRR</sequence>
<dbReference type="Pfam" id="PF23598">
    <property type="entry name" value="LRR_14"/>
    <property type="match status" value="1"/>
</dbReference>
<organism evidence="5 6">
    <name type="scientific">Penicillium cosmopolitanum</name>
    <dbReference type="NCBI Taxonomy" id="1131564"/>
    <lineage>
        <taxon>Eukaryota</taxon>
        <taxon>Fungi</taxon>
        <taxon>Dikarya</taxon>
        <taxon>Ascomycota</taxon>
        <taxon>Pezizomycotina</taxon>
        <taxon>Eurotiomycetes</taxon>
        <taxon>Eurotiomycetidae</taxon>
        <taxon>Eurotiales</taxon>
        <taxon>Aspergillaceae</taxon>
        <taxon>Penicillium</taxon>
    </lineage>
</organism>
<dbReference type="Gene3D" id="3.80.10.10">
    <property type="entry name" value="Ribonuclease Inhibitor"/>
    <property type="match status" value="1"/>
</dbReference>